<comment type="caution">
    <text evidence="2">The sequence shown here is derived from an EMBL/GenBank/DDBJ whole genome shotgun (WGS) entry which is preliminary data.</text>
</comment>
<proteinExistence type="predicted"/>
<name>A0ABD0QW14_CIRMR</name>
<dbReference type="Proteomes" id="UP001529510">
    <property type="component" value="Unassembled WGS sequence"/>
</dbReference>
<feature type="non-terminal residue" evidence="2">
    <location>
        <position position="101"/>
    </location>
</feature>
<sequence length="101" mass="11022">MAEPRKVQFVTLSALAGGPGAEGRRRRLEEDGAAEMSFDREGRMKMMGTGVTTAGDRGGLIGKRDSEEPKGKTVRLNLCLSEPNEQCSAEFNYSELIQSQQ</sequence>
<gene>
    <name evidence="2" type="ORF">M9458_013115</name>
</gene>
<dbReference type="AlphaFoldDB" id="A0ABD0QW14"/>
<organism evidence="2 3">
    <name type="scientific">Cirrhinus mrigala</name>
    <name type="common">Mrigala</name>
    <dbReference type="NCBI Taxonomy" id="683832"/>
    <lineage>
        <taxon>Eukaryota</taxon>
        <taxon>Metazoa</taxon>
        <taxon>Chordata</taxon>
        <taxon>Craniata</taxon>
        <taxon>Vertebrata</taxon>
        <taxon>Euteleostomi</taxon>
        <taxon>Actinopterygii</taxon>
        <taxon>Neopterygii</taxon>
        <taxon>Teleostei</taxon>
        <taxon>Ostariophysi</taxon>
        <taxon>Cypriniformes</taxon>
        <taxon>Cyprinidae</taxon>
        <taxon>Labeoninae</taxon>
        <taxon>Labeonini</taxon>
        <taxon>Cirrhinus</taxon>
    </lineage>
</organism>
<accession>A0ABD0QW14</accession>
<keyword evidence="3" id="KW-1185">Reference proteome</keyword>
<evidence type="ECO:0000313" key="2">
    <source>
        <dbReference type="EMBL" id="KAL0190417.1"/>
    </source>
</evidence>
<dbReference type="EMBL" id="JAMKFB020000006">
    <property type="protein sequence ID" value="KAL0190417.1"/>
    <property type="molecule type" value="Genomic_DNA"/>
</dbReference>
<reference evidence="2 3" key="1">
    <citation type="submission" date="2024-05" db="EMBL/GenBank/DDBJ databases">
        <title>Genome sequencing and assembly of Indian major carp, Cirrhinus mrigala (Hamilton, 1822).</title>
        <authorList>
            <person name="Mohindra V."/>
            <person name="Chowdhury L.M."/>
            <person name="Lal K."/>
            <person name="Jena J.K."/>
        </authorList>
    </citation>
    <scope>NUCLEOTIDE SEQUENCE [LARGE SCALE GENOMIC DNA]</scope>
    <source>
        <strain evidence="2">CM1030</strain>
        <tissue evidence="2">Blood</tissue>
    </source>
</reference>
<evidence type="ECO:0000313" key="3">
    <source>
        <dbReference type="Proteomes" id="UP001529510"/>
    </source>
</evidence>
<protein>
    <submittedName>
        <fullName evidence="2">Uncharacterized protein</fullName>
    </submittedName>
</protein>
<feature type="region of interest" description="Disordered" evidence="1">
    <location>
        <begin position="16"/>
        <end position="68"/>
    </location>
</feature>
<evidence type="ECO:0000256" key="1">
    <source>
        <dbReference type="SAM" id="MobiDB-lite"/>
    </source>
</evidence>